<sequence>MKNNHIDLYFSPREKRLVGYLTLLWGSTRFGKTLYDILRRTLSRRKMRRRALRPSSRPRAEQATRSGENDSANAAILGNNNHLITNFRFPTAQPNDIICSLTYLPPPVRKRNAEPNIVFQQCVNPIWKTQSPTAPPAIADSPSSSRRTVPRSPNPQPAAAPKHKTE</sequence>
<feature type="region of interest" description="Disordered" evidence="1">
    <location>
        <begin position="48"/>
        <end position="73"/>
    </location>
</feature>
<feature type="region of interest" description="Disordered" evidence="1">
    <location>
        <begin position="129"/>
        <end position="166"/>
    </location>
</feature>
<evidence type="ECO:0000313" key="3">
    <source>
        <dbReference type="Proteomes" id="UP000224634"/>
    </source>
</evidence>
<proteinExistence type="predicted"/>
<evidence type="ECO:0000256" key="1">
    <source>
        <dbReference type="SAM" id="MobiDB-lite"/>
    </source>
</evidence>
<comment type="caution">
    <text evidence="2">The sequence shown here is derived from an EMBL/GenBank/DDBJ whole genome shotgun (WGS) entry which is preliminary data.</text>
</comment>
<accession>A0A2B7YLW9</accession>
<name>A0A2B7YLW9_POLH7</name>
<protein>
    <submittedName>
        <fullName evidence="2">Uncharacterized protein</fullName>
    </submittedName>
</protein>
<keyword evidence="3" id="KW-1185">Reference proteome</keyword>
<dbReference type="Proteomes" id="UP000224634">
    <property type="component" value="Unassembled WGS sequence"/>
</dbReference>
<feature type="compositionally biased region" description="Polar residues" evidence="1">
    <location>
        <begin position="63"/>
        <end position="73"/>
    </location>
</feature>
<dbReference type="EMBL" id="PDNA01000032">
    <property type="protein sequence ID" value="PGH21617.1"/>
    <property type="molecule type" value="Genomic_DNA"/>
</dbReference>
<reference evidence="2 3" key="1">
    <citation type="submission" date="2017-10" db="EMBL/GenBank/DDBJ databases">
        <title>Comparative genomics in systemic dimorphic fungi from Ajellomycetaceae.</title>
        <authorList>
            <person name="Munoz J.F."/>
            <person name="Mcewen J.G."/>
            <person name="Clay O.K."/>
            <person name="Cuomo C.A."/>
        </authorList>
    </citation>
    <scope>NUCLEOTIDE SEQUENCE [LARGE SCALE GENOMIC DNA]</scope>
    <source>
        <strain evidence="2 3">UAMH7299</strain>
    </source>
</reference>
<organism evidence="2 3">
    <name type="scientific">Polytolypa hystricis (strain UAMH7299)</name>
    <dbReference type="NCBI Taxonomy" id="1447883"/>
    <lineage>
        <taxon>Eukaryota</taxon>
        <taxon>Fungi</taxon>
        <taxon>Dikarya</taxon>
        <taxon>Ascomycota</taxon>
        <taxon>Pezizomycotina</taxon>
        <taxon>Eurotiomycetes</taxon>
        <taxon>Eurotiomycetidae</taxon>
        <taxon>Onygenales</taxon>
        <taxon>Onygenales incertae sedis</taxon>
        <taxon>Polytolypa</taxon>
    </lineage>
</organism>
<feature type="compositionally biased region" description="Low complexity" evidence="1">
    <location>
        <begin position="136"/>
        <end position="151"/>
    </location>
</feature>
<dbReference type="AlphaFoldDB" id="A0A2B7YLW9"/>
<evidence type="ECO:0000313" key="2">
    <source>
        <dbReference type="EMBL" id="PGH21617.1"/>
    </source>
</evidence>
<gene>
    <name evidence="2" type="ORF">AJ80_03050</name>
</gene>